<reference evidence="6" key="1">
    <citation type="submission" date="2018-04" db="EMBL/GenBank/DDBJ databases">
        <authorList>
            <person name="Liu S."/>
            <person name="Wang Z."/>
            <person name="Li J."/>
        </authorList>
    </citation>
    <scope>NUCLEOTIDE SEQUENCE [LARGE SCALE GENOMIC DNA]</scope>
    <source>
        <strain evidence="6">S1194</strain>
    </source>
</reference>
<dbReference type="AlphaFoldDB" id="A0A2U1T3X5"/>
<dbReference type="OrthoDB" id="26870at2"/>
<feature type="domain" description="Leucine-binding protein" evidence="4">
    <location>
        <begin position="44"/>
        <end position="380"/>
    </location>
</feature>
<dbReference type="PANTHER" id="PTHR47235:SF1">
    <property type="entry name" value="BLR6548 PROTEIN"/>
    <property type="match status" value="1"/>
</dbReference>
<evidence type="ECO:0000313" key="5">
    <source>
        <dbReference type="EMBL" id="PWB98557.1"/>
    </source>
</evidence>
<dbReference type="InterPro" id="IPR028082">
    <property type="entry name" value="Peripla_BP_I"/>
</dbReference>
<evidence type="ECO:0000256" key="1">
    <source>
        <dbReference type="ARBA" id="ARBA00010062"/>
    </source>
</evidence>
<feature type="signal peptide" evidence="3">
    <location>
        <begin position="1"/>
        <end position="21"/>
    </location>
</feature>
<dbReference type="PANTHER" id="PTHR47235">
    <property type="entry name" value="BLR6548 PROTEIN"/>
    <property type="match status" value="1"/>
</dbReference>
<keyword evidence="2 3" id="KW-0732">Signal</keyword>
<evidence type="ECO:0000256" key="3">
    <source>
        <dbReference type="SAM" id="SignalP"/>
    </source>
</evidence>
<evidence type="ECO:0000256" key="2">
    <source>
        <dbReference type="ARBA" id="ARBA00022729"/>
    </source>
</evidence>
<evidence type="ECO:0000259" key="4">
    <source>
        <dbReference type="Pfam" id="PF13458"/>
    </source>
</evidence>
<dbReference type="Pfam" id="PF13458">
    <property type="entry name" value="Peripla_BP_6"/>
    <property type="match status" value="1"/>
</dbReference>
<proteinExistence type="inferred from homology"/>
<dbReference type="SUPFAM" id="SSF53822">
    <property type="entry name" value="Periplasmic binding protein-like I"/>
    <property type="match status" value="1"/>
</dbReference>
<accession>A0A2U1T3X5</accession>
<dbReference type="CDD" id="cd06343">
    <property type="entry name" value="PBP1_ABC_ligand_binding-like"/>
    <property type="match status" value="1"/>
</dbReference>
<protein>
    <submittedName>
        <fullName evidence="5">ABC transporter substrate-binding protein</fullName>
    </submittedName>
</protein>
<dbReference type="RefSeq" id="WP_108518662.1">
    <property type="nucleotide sequence ID" value="NZ_QEEX01000001.1"/>
</dbReference>
<comment type="similarity">
    <text evidence="1">Belongs to the leucine-binding protein family.</text>
</comment>
<evidence type="ECO:0000313" key="6">
    <source>
        <dbReference type="Proteomes" id="UP000244978"/>
    </source>
</evidence>
<gene>
    <name evidence="5" type="ORF">DF220_09980</name>
</gene>
<dbReference type="EMBL" id="QEEX01000001">
    <property type="protein sequence ID" value="PWB98557.1"/>
    <property type="molecule type" value="Genomic_DNA"/>
</dbReference>
<name>A0A2U1T3X5_9MICO</name>
<comment type="caution">
    <text evidence="5">The sequence shown here is derived from an EMBL/GenBank/DDBJ whole genome shotgun (WGS) entry which is preliminary data.</text>
</comment>
<dbReference type="Proteomes" id="UP000244978">
    <property type="component" value="Unassembled WGS sequence"/>
</dbReference>
<keyword evidence="6" id="KW-1185">Reference proteome</keyword>
<feature type="chain" id="PRO_5038639645" evidence="3">
    <location>
        <begin position="22"/>
        <end position="426"/>
    </location>
</feature>
<dbReference type="KEGG" id="salc:C2138_01285"/>
<dbReference type="InterPro" id="IPR028081">
    <property type="entry name" value="Leu-bd"/>
</dbReference>
<organism evidence="5 6">
    <name type="scientific">Homoserinimonas hongtaonis</name>
    <dbReference type="NCBI Taxonomy" id="2079791"/>
    <lineage>
        <taxon>Bacteria</taxon>
        <taxon>Bacillati</taxon>
        <taxon>Actinomycetota</taxon>
        <taxon>Actinomycetes</taxon>
        <taxon>Micrococcales</taxon>
        <taxon>Microbacteriaceae</taxon>
        <taxon>Homoserinimonas</taxon>
    </lineage>
</organism>
<sequence>MTLKRNRLLAIVGATSVLALAACSSSTGNGGGEPADVPGVTDTTVTIGTHQPLTGPAAAGFASVSAAAKAYFDYINDNGGINGRTIEFVVKDDGYNPANTQTVVRDLVLQEDVFALIGGLGTPTHSSVLDFLNDNEVPDLFVASGSGMWDQPEKYPYTFGYNSDYVTESAILADYAQKEFPDAKYCLFGQDDDFGDDFEAGLTEILGEDGLAASERYSVANQDVVAQISAMKAAGCEVNFLASINAFTALGVGTAAKLGYFPQWMSSSSGGDYQTLAGFLGEAAPQLLEGFISTFYLSMASGDDEWITLFREVNEKYNGGVEFDGNQVYGMTMAYMFAEALAGAGENPTRESLVEAVQNGSVKGTGIVPLGFSESDHSGALGVQLSIVKDTVQAYFGTPYVYEDGSVVVYEGEQPAVTNKGIPGGK</sequence>
<dbReference type="PROSITE" id="PS51257">
    <property type="entry name" value="PROKAR_LIPOPROTEIN"/>
    <property type="match status" value="1"/>
</dbReference>
<dbReference type="Gene3D" id="3.40.50.2300">
    <property type="match status" value="2"/>
</dbReference>